<organism evidence="7 8">
    <name type="scientific">Hibiscus syriacus</name>
    <name type="common">Rose of Sharon</name>
    <dbReference type="NCBI Taxonomy" id="106335"/>
    <lineage>
        <taxon>Eukaryota</taxon>
        <taxon>Viridiplantae</taxon>
        <taxon>Streptophyta</taxon>
        <taxon>Embryophyta</taxon>
        <taxon>Tracheophyta</taxon>
        <taxon>Spermatophyta</taxon>
        <taxon>Magnoliopsida</taxon>
        <taxon>eudicotyledons</taxon>
        <taxon>Gunneridae</taxon>
        <taxon>Pentapetalae</taxon>
        <taxon>rosids</taxon>
        <taxon>malvids</taxon>
        <taxon>Malvales</taxon>
        <taxon>Malvaceae</taxon>
        <taxon>Malvoideae</taxon>
        <taxon>Hibiscus</taxon>
    </lineage>
</organism>
<name>A0A6A3BK68_HIBSY</name>
<keyword evidence="8" id="KW-1185">Reference proteome</keyword>
<dbReference type="SMART" id="SM00398">
    <property type="entry name" value="HMG"/>
    <property type="match status" value="1"/>
</dbReference>
<proteinExistence type="inferred from homology"/>
<evidence type="ECO:0000259" key="6">
    <source>
        <dbReference type="SMART" id="SM00398"/>
    </source>
</evidence>
<dbReference type="InterPro" id="IPR036910">
    <property type="entry name" value="HMG_box_dom_sf"/>
</dbReference>
<feature type="compositionally biased region" description="Basic and acidic residues" evidence="5">
    <location>
        <begin position="100"/>
        <end position="127"/>
    </location>
</feature>
<keyword evidence="3" id="KW-0238">DNA-binding</keyword>
<feature type="compositionally biased region" description="Acidic residues" evidence="5">
    <location>
        <begin position="212"/>
        <end position="233"/>
    </location>
</feature>
<dbReference type="Gene3D" id="1.10.30.10">
    <property type="entry name" value="High mobility group box domain"/>
    <property type="match status" value="1"/>
</dbReference>
<evidence type="ECO:0000256" key="3">
    <source>
        <dbReference type="ARBA" id="ARBA00023125"/>
    </source>
</evidence>
<dbReference type="GO" id="GO:0000785">
    <property type="term" value="C:chromatin"/>
    <property type="evidence" value="ECO:0007669"/>
    <property type="project" value="UniProtKB-ARBA"/>
</dbReference>
<comment type="subcellular location">
    <subcellularLocation>
        <location evidence="1">Nucleus</location>
    </subcellularLocation>
</comment>
<dbReference type="InterPro" id="IPR031061">
    <property type="entry name" value="HMGB_plant"/>
</dbReference>
<evidence type="ECO:0000256" key="2">
    <source>
        <dbReference type="ARBA" id="ARBA00008774"/>
    </source>
</evidence>
<dbReference type="EMBL" id="VEPZ02000825">
    <property type="protein sequence ID" value="KAE8717390.1"/>
    <property type="molecule type" value="Genomic_DNA"/>
</dbReference>
<feature type="compositionally biased region" description="Basic and acidic residues" evidence="5">
    <location>
        <begin position="181"/>
        <end position="202"/>
    </location>
</feature>
<dbReference type="SUPFAM" id="SSF47095">
    <property type="entry name" value="HMG-box"/>
    <property type="match status" value="1"/>
</dbReference>
<feature type="region of interest" description="Disordered" evidence="5">
    <location>
        <begin position="82"/>
        <end position="130"/>
    </location>
</feature>
<evidence type="ECO:0000256" key="5">
    <source>
        <dbReference type="SAM" id="MobiDB-lite"/>
    </source>
</evidence>
<keyword evidence="4" id="KW-0539">Nucleus</keyword>
<evidence type="ECO:0000313" key="8">
    <source>
        <dbReference type="Proteomes" id="UP000436088"/>
    </source>
</evidence>
<evidence type="ECO:0000256" key="1">
    <source>
        <dbReference type="ARBA" id="ARBA00004123"/>
    </source>
</evidence>
<dbReference type="InterPro" id="IPR009071">
    <property type="entry name" value="HMG_box_dom"/>
</dbReference>
<sequence>MMGGRYDDVYRPTSSCPNRRPVIKRTPSAQNKYTLVENETISSSPRCILSGRLMSWSEAQNGSNSISTRMLYSQPWPEAGISPEMGRKSSEMGRISSPCSEEHNYSLKPAADDRKVGKRKATVDKSTVRKAKKERKLIKIPTNQRGLYAEFRTTFKKENPNVKAVSAESCNLRAAIEDKAPYETKAQKRKGDYEKQMKDYNKKQGTSANGVADDEDAEEANDEENEATGEDDAELRMMMMKKMKSMAGLDMK</sequence>
<dbReference type="AlphaFoldDB" id="A0A6A3BK68"/>
<dbReference type="Proteomes" id="UP000436088">
    <property type="component" value="Unassembled WGS sequence"/>
</dbReference>
<feature type="region of interest" description="Disordered" evidence="5">
    <location>
        <begin position="1"/>
        <end position="23"/>
    </location>
</feature>
<feature type="region of interest" description="Disordered" evidence="5">
    <location>
        <begin position="181"/>
        <end position="235"/>
    </location>
</feature>
<comment type="caution">
    <text evidence="7">The sequence shown here is derived from an EMBL/GenBank/DDBJ whole genome shotgun (WGS) entry which is preliminary data.</text>
</comment>
<comment type="similarity">
    <text evidence="2">Belongs to the HMGB family.</text>
</comment>
<feature type="domain" description="HMG box" evidence="6">
    <location>
        <begin position="137"/>
        <end position="202"/>
    </location>
</feature>
<dbReference type="GO" id="GO:0003677">
    <property type="term" value="F:DNA binding"/>
    <property type="evidence" value="ECO:0007669"/>
    <property type="project" value="UniProtKB-KW"/>
</dbReference>
<dbReference type="PANTHER" id="PTHR46261">
    <property type="entry name" value="HIGH MOBILITY GROUP B PROTEIN 4-RELATED"/>
    <property type="match status" value="1"/>
</dbReference>
<gene>
    <name evidence="7" type="ORF">F3Y22_tig00110050pilonHSYRG00176</name>
</gene>
<feature type="compositionally biased region" description="Basic and acidic residues" evidence="5">
    <location>
        <begin position="1"/>
        <end position="10"/>
    </location>
</feature>
<dbReference type="PANTHER" id="PTHR46261:SF1">
    <property type="entry name" value="HIGH MOBILITY GROUP B PROTEIN 1"/>
    <property type="match status" value="1"/>
</dbReference>
<protein>
    <submittedName>
        <fullName evidence="7">High mobility group B1 isoform 3</fullName>
    </submittedName>
</protein>
<evidence type="ECO:0000313" key="7">
    <source>
        <dbReference type="EMBL" id="KAE8717390.1"/>
    </source>
</evidence>
<dbReference type="GO" id="GO:0005634">
    <property type="term" value="C:nucleus"/>
    <property type="evidence" value="ECO:0007669"/>
    <property type="project" value="UniProtKB-SubCell"/>
</dbReference>
<reference evidence="7" key="1">
    <citation type="submission" date="2019-09" db="EMBL/GenBank/DDBJ databases">
        <title>Draft genome information of white flower Hibiscus syriacus.</title>
        <authorList>
            <person name="Kim Y.-M."/>
        </authorList>
    </citation>
    <scope>NUCLEOTIDE SEQUENCE [LARGE SCALE GENOMIC DNA]</scope>
    <source>
        <strain evidence="7">YM2019G1</strain>
    </source>
</reference>
<dbReference type="GO" id="GO:0006325">
    <property type="term" value="P:chromatin organization"/>
    <property type="evidence" value="ECO:0007669"/>
    <property type="project" value="UniProtKB-ARBA"/>
</dbReference>
<accession>A0A6A3BK68</accession>
<dbReference type="GO" id="GO:0030527">
    <property type="term" value="F:structural constituent of chromatin"/>
    <property type="evidence" value="ECO:0007669"/>
    <property type="project" value="UniProtKB-ARBA"/>
</dbReference>
<evidence type="ECO:0000256" key="4">
    <source>
        <dbReference type="ARBA" id="ARBA00023242"/>
    </source>
</evidence>
<dbReference type="GO" id="GO:0003682">
    <property type="term" value="F:chromatin binding"/>
    <property type="evidence" value="ECO:0007669"/>
    <property type="project" value="UniProtKB-ARBA"/>
</dbReference>